<keyword evidence="1" id="KW-0732">Signal</keyword>
<accession>A0ABM0HK81</accession>
<sequence length="148" mass="15223">MKLTATFLVLCVTLLSHSTAALFVDSIAKPAAPAVAALAPASEEGAGAVANPFLNVFDPLKSILASLGISVEQLVEGSRKCVTELGPEAVEAVKALLGALTLFGCTEAGVPLPGDKMLEPCPPDHPCPSPILSIKTDKSSFRVDVFLP</sequence>
<feature type="signal peptide" evidence="1">
    <location>
        <begin position="1"/>
        <end position="21"/>
    </location>
</feature>
<evidence type="ECO:0000256" key="1">
    <source>
        <dbReference type="SAM" id="SignalP"/>
    </source>
</evidence>
<dbReference type="PANTHER" id="PTHR34829:SF1">
    <property type="entry name" value="SECRETOGLOBIN FAMILY 3A MEMBER 1"/>
    <property type="match status" value="1"/>
</dbReference>
<dbReference type="PANTHER" id="PTHR34829">
    <property type="entry name" value="SECRETOGLOBIN FAMILY 3A MEMBER 2"/>
    <property type="match status" value="1"/>
</dbReference>
<evidence type="ECO:0000313" key="2">
    <source>
        <dbReference type="Proteomes" id="UP000694910"/>
    </source>
</evidence>
<organism evidence="2 3">
    <name type="scientific">Ceratotherium simum simum</name>
    <name type="common">Southern white rhinoceros</name>
    <dbReference type="NCBI Taxonomy" id="73337"/>
    <lineage>
        <taxon>Eukaryota</taxon>
        <taxon>Metazoa</taxon>
        <taxon>Chordata</taxon>
        <taxon>Craniata</taxon>
        <taxon>Vertebrata</taxon>
        <taxon>Euteleostomi</taxon>
        <taxon>Mammalia</taxon>
        <taxon>Eutheria</taxon>
        <taxon>Laurasiatheria</taxon>
        <taxon>Perissodactyla</taxon>
        <taxon>Rhinocerotidae</taxon>
        <taxon>Ceratotherium</taxon>
    </lineage>
</organism>
<name>A0ABM0HK81_CERSS</name>
<dbReference type="InterPro" id="IPR040301">
    <property type="entry name" value="Secretoglobin_3A"/>
</dbReference>
<dbReference type="GeneID" id="101408811"/>
<dbReference type="Pfam" id="PF20490">
    <property type="entry name" value="SCGB3A"/>
    <property type="match status" value="1"/>
</dbReference>
<proteinExistence type="predicted"/>
<keyword evidence="2" id="KW-1185">Reference proteome</keyword>
<feature type="chain" id="PRO_5047237228" evidence="1">
    <location>
        <begin position="22"/>
        <end position="148"/>
    </location>
</feature>
<evidence type="ECO:0000313" key="3">
    <source>
        <dbReference type="RefSeq" id="XP_004428736.1"/>
    </source>
</evidence>
<protein>
    <submittedName>
        <fullName evidence="3">Secretoglobin family 3A member 1</fullName>
    </submittedName>
</protein>
<gene>
    <name evidence="3" type="primary">LOC101408811</name>
</gene>
<dbReference type="Proteomes" id="UP000694910">
    <property type="component" value="Unplaced"/>
</dbReference>
<reference evidence="3" key="1">
    <citation type="submission" date="2025-08" db="UniProtKB">
        <authorList>
            <consortium name="RefSeq"/>
        </authorList>
    </citation>
    <scope>IDENTIFICATION</scope>
</reference>
<dbReference type="RefSeq" id="XP_004428736.1">
    <property type="nucleotide sequence ID" value="XM_004428679.1"/>
</dbReference>